<dbReference type="EMBL" id="JAEVFJ010000006">
    <property type="protein sequence ID" value="KAH8103874.1"/>
    <property type="molecule type" value="Genomic_DNA"/>
</dbReference>
<dbReference type="AlphaFoldDB" id="A0A8K0UUS6"/>
<comment type="caution">
    <text evidence="1">The sequence shown here is derived from an EMBL/GenBank/DDBJ whole genome shotgun (WGS) entry which is preliminary data.</text>
</comment>
<sequence>MVSVSDSDTSCRGIEDYRDATIDATPIRFHFQPSPFSNCDGTKYASFIPLQPPWLIRFMVPVDRLHSSASALHTYIGPHHKTSSADSSRPKAIRAGYYGFSTEEAEMICFEAVNSSGMEASSKRLPSTSLLPSLKVPTSTVDVRRSPLTSFHAKH</sequence>
<keyword evidence="2" id="KW-1185">Reference proteome</keyword>
<evidence type="ECO:0000313" key="2">
    <source>
        <dbReference type="Proteomes" id="UP000813824"/>
    </source>
</evidence>
<name>A0A8K0UUS6_9AGAR</name>
<protein>
    <submittedName>
        <fullName evidence="1">Uncharacterized protein</fullName>
    </submittedName>
</protein>
<reference evidence="1" key="1">
    <citation type="journal article" date="2021" name="New Phytol.">
        <title>Evolutionary innovations through gain and loss of genes in the ectomycorrhizal Boletales.</title>
        <authorList>
            <person name="Wu G."/>
            <person name="Miyauchi S."/>
            <person name="Morin E."/>
            <person name="Kuo A."/>
            <person name="Drula E."/>
            <person name="Varga T."/>
            <person name="Kohler A."/>
            <person name="Feng B."/>
            <person name="Cao Y."/>
            <person name="Lipzen A."/>
            <person name="Daum C."/>
            <person name="Hundley H."/>
            <person name="Pangilinan J."/>
            <person name="Johnson J."/>
            <person name="Barry K."/>
            <person name="LaButti K."/>
            <person name="Ng V."/>
            <person name="Ahrendt S."/>
            <person name="Min B."/>
            <person name="Choi I.G."/>
            <person name="Park H."/>
            <person name="Plett J.M."/>
            <person name="Magnuson J."/>
            <person name="Spatafora J.W."/>
            <person name="Nagy L.G."/>
            <person name="Henrissat B."/>
            <person name="Grigoriev I.V."/>
            <person name="Yang Z.L."/>
            <person name="Xu J."/>
            <person name="Martin F.M."/>
        </authorList>
    </citation>
    <scope>NUCLEOTIDE SEQUENCE</scope>
    <source>
        <strain evidence="1">KKN 215</strain>
    </source>
</reference>
<organism evidence="1 2">
    <name type="scientific">Cristinia sonorae</name>
    <dbReference type="NCBI Taxonomy" id="1940300"/>
    <lineage>
        <taxon>Eukaryota</taxon>
        <taxon>Fungi</taxon>
        <taxon>Dikarya</taxon>
        <taxon>Basidiomycota</taxon>
        <taxon>Agaricomycotina</taxon>
        <taxon>Agaricomycetes</taxon>
        <taxon>Agaricomycetidae</taxon>
        <taxon>Agaricales</taxon>
        <taxon>Pleurotineae</taxon>
        <taxon>Stephanosporaceae</taxon>
        <taxon>Cristinia</taxon>
    </lineage>
</organism>
<gene>
    <name evidence="1" type="ORF">BXZ70DRAFT_669378</name>
</gene>
<evidence type="ECO:0000313" key="1">
    <source>
        <dbReference type="EMBL" id="KAH8103874.1"/>
    </source>
</evidence>
<dbReference type="Proteomes" id="UP000813824">
    <property type="component" value="Unassembled WGS sequence"/>
</dbReference>
<accession>A0A8K0UUS6</accession>
<proteinExistence type="predicted"/>